<dbReference type="AlphaFoldDB" id="A0A1S1HD78"/>
<dbReference type="InterPro" id="IPR045465">
    <property type="entry name" value="Trans_reg_dom"/>
</dbReference>
<name>A0A1S1HD78_9SPHN</name>
<evidence type="ECO:0000313" key="3">
    <source>
        <dbReference type="EMBL" id="OHT20077.1"/>
    </source>
</evidence>
<dbReference type="EMBL" id="MIPT01000001">
    <property type="protein sequence ID" value="OHT20077.1"/>
    <property type="molecule type" value="Genomic_DNA"/>
</dbReference>
<keyword evidence="4" id="KW-1185">Reference proteome</keyword>
<comment type="caution">
    <text evidence="3">The sequence shown here is derived from an EMBL/GenBank/DDBJ whole genome shotgun (WGS) entry which is preliminary data.</text>
</comment>
<feature type="region of interest" description="Disordered" evidence="1">
    <location>
        <begin position="79"/>
        <end position="98"/>
    </location>
</feature>
<dbReference type="Proteomes" id="UP000179467">
    <property type="component" value="Unassembled WGS sequence"/>
</dbReference>
<sequence length="107" mass="12331">MPTASDWRSQAIAGATANFDYADFAQEFLRHNKNYRRDYDRLTSTIADGSHREKTLSADFVRRWGLVFPHRPLCVGRRRARAMAPRRRARHSRAGASAPRLCRRACV</sequence>
<dbReference type="Pfam" id="PF20109">
    <property type="entry name" value="Trans_reg_dom"/>
    <property type="match status" value="1"/>
</dbReference>
<protein>
    <recommendedName>
        <fullName evidence="2">Transcriptional regulator-like domain-containing protein</fullName>
    </recommendedName>
</protein>
<evidence type="ECO:0000259" key="2">
    <source>
        <dbReference type="Pfam" id="PF20109"/>
    </source>
</evidence>
<evidence type="ECO:0000256" key="1">
    <source>
        <dbReference type="SAM" id="MobiDB-lite"/>
    </source>
</evidence>
<proteinExistence type="predicted"/>
<feature type="domain" description="Transcriptional regulator-like" evidence="2">
    <location>
        <begin position="6"/>
        <end position="69"/>
    </location>
</feature>
<evidence type="ECO:0000313" key="4">
    <source>
        <dbReference type="Proteomes" id="UP000179467"/>
    </source>
</evidence>
<organism evidence="3 4">
    <name type="scientific">Edaphosphingomonas haloaromaticamans</name>
    <dbReference type="NCBI Taxonomy" id="653954"/>
    <lineage>
        <taxon>Bacteria</taxon>
        <taxon>Pseudomonadati</taxon>
        <taxon>Pseudomonadota</taxon>
        <taxon>Alphaproteobacteria</taxon>
        <taxon>Sphingomonadales</taxon>
        <taxon>Rhizorhabdaceae</taxon>
        <taxon>Edaphosphingomonas</taxon>
    </lineage>
</organism>
<gene>
    <name evidence="3" type="ORF">BHE75_02071</name>
</gene>
<accession>A0A1S1HD78</accession>
<reference evidence="3 4" key="1">
    <citation type="submission" date="2016-09" db="EMBL/GenBank/DDBJ databases">
        <title>Metabolic pathway, cell adaptation mechanisms and a novel monoxygenase revealed through proteogenomic-transcription analysis of a Sphingomonas haloaromaticamans strain degrading the fungicide ortho-phenylphenol.</title>
        <authorList>
            <person name="Perruchon C."/>
            <person name="Papadopoulou E.S."/>
            <person name="Rousidou C."/>
            <person name="Vasileiadis S."/>
            <person name="Tanou G."/>
            <person name="Amoutzias G."/>
            <person name="Molassiotis A."/>
            <person name="Karpouzas D.G."/>
        </authorList>
    </citation>
    <scope>NUCLEOTIDE SEQUENCE [LARGE SCALE GENOMIC DNA]</scope>
    <source>
        <strain evidence="3 4">P3</strain>
    </source>
</reference>
<feature type="compositionally biased region" description="Basic residues" evidence="1">
    <location>
        <begin position="79"/>
        <end position="93"/>
    </location>
</feature>